<comment type="caution">
    <text evidence="1">The sequence shown here is derived from an EMBL/GenBank/DDBJ whole genome shotgun (WGS) entry which is preliminary data.</text>
</comment>
<proteinExistence type="predicted"/>
<protein>
    <submittedName>
        <fullName evidence="1">Uncharacterized protein</fullName>
    </submittedName>
</protein>
<evidence type="ECO:0000313" key="1">
    <source>
        <dbReference type="EMBL" id="GMT11841.1"/>
    </source>
</evidence>
<gene>
    <name evidence="1" type="ORF">PFISCL1PPCAC_3138</name>
</gene>
<reference evidence="1" key="1">
    <citation type="submission" date="2023-10" db="EMBL/GenBank/DDBJ databases">
        <title>Genome assembly of Pristionchus species.</title>
        <authorList>
            <person name="Yoshida K."/>
            <person name="Sommer R.J."/>
        </authorList>
    </citation>
    <scope>NUCLEOTIDE SEQUENCE</scope>
    <source>
        <strain evidence="1">RS5133</strain>
    </source>
</reference>
<dbReference type="Proteomes" id="UP001432322">
    <property type="component" value="Unassembled WGS sequence"/>
</dbReference>
<evidence type="ECO:0000313" key="2">
    <source>
        <dbReference type="Proteomes" id="UP001432322"/>
    </source>
</evidence>
<dbReference type="EMBL" id="BTSY01000001">
    <property type="protein sequence ID" value="GMT11841.1"/>
    <property type="molecule type" value="Genomic_DNA"/>
</dbReference>
<keyword evidence="2" id="KW-1185">Reference proteome</keyword>
<sequence>LFISTMFFTTHRSFLLKHWIGDKSFTIGDDIFIFGGDDLLKPKLLRINTNNFQMQQVPCKFEPRHIRKRFKDVAAPLVHDNRVYLMGKKFDFLLMGVPTGAGFHWKNMKVDRNGIRPYYGNYDDQVEPFSLIFADTSGDVPSFKEFYIQRNHPYILGVFCLRTLDLQTLQCSQEYITMDEGERCLMGKWPWQTFVCGRTAHFFKVECSRQYLSHVALDLDTLVMTQKPMTINSYIQPTLCRICELRAIAFWCNDAILM</sequence>
<dbReference type="AlphaFoldDB" id="A0AAV5UZB3"/>
<organism evidence="1 2">
    <name type="scientific">Pristionchus fissidentatus</name>
    <dbReference type="NCBI Taxonomy" id="1538716"/>
    <lineage>
        <taxon>Eukaryota</taxon>
        <taxon>Metazoa</taxon>
        <taxon>Ecdysozoa</taxon>
        <taxon>Nematoda</taxon>
        <taxon>Chromadorea</taxon>
        <taxon>Rhabditida</taxon>
        <taxon>Rhabditina</taxon>
        <taxon>Diplogasteromorpha</taxon>
        <taxon>Diplogasteroidea</taxon>
        <taxon>Neodiplogasteridae</taxon>
        <taxon>Pristionchus</taxon>
    </lineage>
</organism>
<name>A0AAV5UZB3_9BILA</name>
<accession>A0AAV5UZB3</accession>
<feature type="non-terminal residue" evidence="1">
    <location>
        <position position="1"/>
    </location>
</feature>